<dbReference type="PROSITE" id="PS50943">
    <property type="entry name" value="HTH_CROC1"/>
    <property type="match status" value="1"/>
</dbReference>
<dbReference type="PANTHER" id="PTHR46558">
    <property type="entry name" value="TRACRIPTIONAL REGULATORY PROTEIN-RELATED-RELATED"/>
    <property type="match status" value="1"/>
</dbReference>
<dbReference type="CDD" id="cd00093">
    <property type="entry name" value="HTH_XRE"/>
    <property type="match status" value="1"/>
</dbReference>
<dbReference type="Pfam" id="PF01381">
    <property type="entry name" value="HTH_3"/>
    <property type="match status" value="1"/>
</dbReference>
<evidence type="ECO:0000256" key="1">
    <source>
        <dbReference type="ARBA" id="ARBA00023125"/>
    </source>
</evidence>
<dbReference type="Proteomes" id="UP000474024">
    <property type="component" value="Unassembled WGS sequence"/>
</dbReference>
<comment type="caution">
    <text evidence="3">The sequence shown here is derived from an EMBL/GenBank/DDBJ whole genome shotgun (WGS) entry which is preliminary data.</text>
</comment>
<name>A0A6L5YU01_9FIRM</name>
<dbReference type="GO" id="GO:0003677">
    <property type="term" value="F:DNA binding"/>
    <property type="evidence" value="ECO:0007669"/>
    <property type="project" value="UniProtKB-KW"/>
</dbReference>
<keyword evidence="4" id="KW-1185">Reference proteome</keyword>
<keyword evidence="1" id="KW-0238">DNA-binding</keyword>
<dbReference type="InterPro" id="IPR001387">
    <property type="entry name" value="Cro/C1-type_HTH"/>
</dbReference>
<evidence type="ECO:0000259" key="2">
    <source>
        <dbReference type="PROSITE" id="PS50943"/>
    </source>
</evidence>
<dbReference type="RefSeq" id="WP_154430993.1">
    <property type="nucleotide sequence ID" value="NZ_VUNI01000037.1"/>
</dbReference>
<gene>
    <name evidence="3" type="ORF">FYJ75_13745</name>
</gene>
<reference evidence="3 4" key="1">
    <citation type="submission" date="2019-08" db="EMBL/GenBank/DDBJ databases">
        <title>In-depth cultivation of the pig gut microbiome towards novel bacterial diversity and tailored functional studies.</title>
        <authorList>
            <person name="Wylensek D."/>
            <person name="Hitch T.C.A."/>
            <person name="Clavel T."/>
        </authorList>
    </citation>
    <scope>NUCLEOTIDE SEQUENCE [LARGE SCALE GENOMIC DNA]</scope>
    <source>
        <strain evidence="3 4">MUC/MUC-530-WT-4D</strain>
    </source>
</reference>
<evidence type="ECO:0000313" key="3">
    <source>
        <dbReference type="EMBL" id="MST76033.1"/>
    </source>
</evidence>
<dbReference type="SMART" id="SM00530">
    <property type="entry name" value="HTH_XRE"/>
    <property type="match status" value="1"/>
</dbReference>
<feature type="domain" description="HTH cro/C1-type" evidence="2">
    <location>
        <begin position="7"/>
        <end position="62"/>
    </location>
</feature>
<proteinExistence type="predicted"/>
<protein>
    <submittedName>
        <fullName evidence="3">Helix-turn-helix transcriptional regulator</fullName>
    </submittedName>
</protein>
<dbReference type="SUPFAM" id="SSF47413">
    <property type="entry name" value="lambda repressor-like DNA-binding domains"/>
    <property type="match status" value="1"/>
</dbReference>
<accession>A0A6L5YU01</accession>
<organism evidence="3 4">
    <name type="scientific">Roseburia porci</name>
    <dbReference type="NCBI Taxonomy" id="2605790"/>
    <lineage>
        <taxon>Bacteria</taxon>
        <taxon>Bacillati</taxon>
        <taxon>Bacillota</taxon>
        <taxon>Clostridia</taxon>
        <taxon>Lachnospirales</taxon>
        <taxon>Lachnospiraceae</taxon>
        <taxon>Roseburia</taxon>
    </lineage>
</organism>
<dbReference type="PANTHER" id="PTHR46558:SF13">
    <property type="entry name" value="HTH-TYPE TRANSCRIPTIONAL REGULATOR IMMR"/>
    <property type="match status" value="1"/>
</dbReference>
<dbReference type="AlphaFoldDB" id="A0A6L5YU01"/>
<evidence type="ECO:0000313" key="4">
    <source>
        <dbReference type="Proteomes" id="UP000474024"/>
    </source>
</evidence>
<sequence>MSFGTNLQYLRQLSGNMTQESLAEKMSVSRQTISKWEMDTAKPEMDKALELCKVFNCTLDNLFRDEMDKRSDKYTNLRIEMIPGFRYVEHTVVSTDPEGDAIDRVYKYAKENGDENPKVIGWDFQKLSIEQINVYNMHGYTAAWILPEGITPKELEIKEQTEHKYVAIHIDRPFDNPFVTIPGAYHTLNDYMRTNGLVYVENEVIPCFETDGESMDVYIACK</sequence>
<dbReference type="InterPro" id="IPR010982">
    <property type="entry name" value="Lambda_DNA-bd_dom_sf"/>
</dbReference>
<dbReference type="EMBL" id="VUNI01000037">
    <property type="protein sequence ID" value="MST76033.1"/>
    <property type="molecule type" value="Genomic_DNA"/>
</dbReference>
<dbReference type="Gene3D" id="1.10.260.40">
    <property type="entry name" value="lambda repressor-like DNA-binding domains"/>
    <property type="match status" value="1"/>
</dbReference>